<name>A0A9N9SLU9_PHACE</name>
<keyword evidence="2" id="KW-1015">Disulfide bond</keyword>
<dbReference type="Proteomes" id="UP001153737">
    <property type="component" value="Chromosome 8"/>
</dbReference>
<dbReference type="PANTHER" id="PTHR23199:SF12">
    <property type="entry name" value="NEUROTROPHIN 1-RELATED"/>
    <property type="match status" value="1"/>
</dbReference>
<accession>A0A9N9SLU9</accession>
<sequence>MCNIIGVVLLLFFFELVTVFNCKPVLLELDPLEQYVTASNNTRDRRLSDIIFPDDEVEAPAPLRLPLIRGRPACASGATFCEHFDRYPSHQLKHILSRHSLGKELFGMDESPDEVAGRDGSGESFVCGSVDNTIFPKIGVNKNNNFGKPCDVIGELPEGYVTSCKQKYIYRRLLSLTDNGTPVQDTFKLPSACCCTYKRSFTFMTNFGRRMSKR</sequence>
<feature type="domain" description="Spaetzle" evidence="5">
    <location>
        <begin position="141"/>
        <end position="196"/>
    </location>
</feature>
<feature type="chain" id="PRO_5040253485" description="Spaetzle domain-containing protein" evidence="4">
    <location>
        <begin position="20"/>
        <end position="214"/>
    </location>
</feature>
<dbReference type="InterPro" id="IPR032104">
    <property type="entry name" value="Spaetzle"/>
</dbReference>
<dbReference type="PANTHER" id="PTHR23199">
    <property type="entry name" value="NEUROTROPHIN 1-RELATED"/>
    <property type="match status" value="1"/>
</dbReference>
<proteinExistence type="predicted"/>
<organism evidence="6 7">
    <name type="scientific">Phaedon cochleariae</name>
    <name type="common">Mustard beetle</name>
    <dbReference type="NCBI Taxonomy" id="80249"/>
    <lineage>
        <taxon>Eukaryota</taxon>
        <taxon>Metazoa</taxon>
        <taxon>Ecdysozoa</taxon>
        <taxon>Arthropoda</taxon>
        <taxon>Hexapoda</taxon>
        <taxon>Insecta</taxon>
        <taxon>Pterygota</taxon>
        <taxon>Neoptera</taxon>
        <taxon>Endopterygota</taxon>
        <taxon>Coleoptera</taxon>
        <taxon>Polyphaga</taxon>
        <taxon>Cucujiformia</taxon>
        <taxon>Chrysomeloidea</taxon>
        <taxon>Chrysomelidae</taxon>
        <taxon>Chrysomelinae</taxon>
        <taxon>Chrysomelini</taxon>
        <taxon>Phaedon</taxon>
    </lineage>
</organism>
<protein>
    <recommendedName>
        <fullName evidence="5">Spaetzle domain-containing protein</fullName>
    </recommendedName>
</protein>
<dbReference type="EMBL" id="OU896714">
    <property type="protein sequence ID" value="CAG9824810.1"/>
    <property type="molecule type" value="Genomic_DNA"/>
</dbReference>
<keyword evidence="1 4" id="KW-0732">Signal</keyword>
<evidence type="ECO:0000313" key="6">
    <source>
        <dbReference type="EMBL" id="CAG9824810.1"/>
    </source>
</evidence>
<evidence type="ECO:0000256" key="2">
    <source>
        <dbReference type="ARBA" id="ARBA00023157"/>
    </source>
</evidence>
<dbReference type="AlphaFoldDB" id="A0A9N9SLU9"/>
<dbReference type="GO" id="GO:0008083">
    <property type="term" value="F:growth factor activity"/>
    <property type="evidence" value="ECO:0007669"/>
    <property type="project" value="TreeGrafter"/>
</dbReference>
<dbReference type="Pfam" id="PF16077">
    <property type="entry name" value="Spaetzle"/>
    <property type="match status" value="1"/>
</dbReference>
<evidence type="ECO:0000256" key="4">
    <source>
        <dbReference type="SAM" id="SignalP"/>
    </source>
</evidence>
<dbReference type="InterPro" id="IPR052444">
    <property type="entry name" value="Spz/Toll_ligand-like"/>
</dbReference>
<evidence type="ECO:0000259" key="5">
    <source>
        <dbReference type="Pfam" id="PF16077"/>
    </source>
</evidence>
<evidence type="ECO:0000313" key="7">
    <source>
        <dbReference type="Proteomes" id="UP001153737"/>
    </source>
</evidence>
<evidence type="ECO:0000256" key="3">
    <source>
        <dbReference type="ARBA" id="ARBA00023180"/>
    </source>
</evidence>
<dbReference type="InterPro" id="IPR029034">
    <property type="entry name" value="Cystine-knot_cytokine"/>
</dbReference>
<dbReference type="GO" id="GO:0045087">
    <property type="term" value="P:innate immune response"/>
    <property type="evidence" value="ECO:0007669"/>
    <property type="project" value="TreeGrafter"/>
</dbReference>
<keyword evidence="7" id="KW-1185">Reference proteome</keyword>
<dbReference type="Gene3D" id="2.10.90.10">
    <property type="entry name" value="Cystine-knot cytokines"/>
    <property type="match status" value="1"/>
</dbReference>
<feature type="signal peptide" evidence="4">
    <location>
        <begin position="1"/>
        <end position="19"/>
    </location>
</feature>
<dbReference type="OrthoDB" id="6359065at2759"/>
<reference evidence="6" key="2">
    <citation type="submission" date="2022-10" db="EMBL/GenBank/DDBJ databases">
        <authorList>
            <consortium name="ENA_rothamsted_submissions"/>
            <consortium name="culmorum"/>
            <person name="King R."/>
        </authorList>
    </citation>
    <scope>NUCLEOTIDE SEQUENCE</scope>
</reference>
<dbReference type="SUPFAM" id="SSF57501">
    <property type="entry name" value="Cystine-knot cytokines"/>
    <property type="match status" value="1"/>
</dbReference>
<dbReference type="GO" id="GO:0005615">
    <property type="term" value="C:extracellular space"/>
    <property type="evidence" value="ECO:0007669"/>
    <property type="project" value="UniProtKB-ARBA"/>
</dbReference>
<dbReference type="GO" id="GO:0005121">
    <property type="term" value="F:Toll binding"/>
    <property type="evidence" value="ECO:0007669"/>
    <property type="project" value="TreeGrafter"/>
</dbReference>
<reference evidence="6" key="1">
    <citation type="submission" date="2022-01" db="EMBL/GenBank/DDBJ databases">
        <authorList>
            <person name="King R."/>
        </authorList>
    </citation>
    <scope>NUCLEOTIDE SEQUENCE</scope>
</reference>
<keyword evidence="3" id="KW-0325">Glycoprotein</keyword>
<dbReference type="GO" id="GO:0021556">
    <property type="term" value="P:central nervous system formation"/>
    <property type="evidence" value="ECO:0007669"/>
    <property type="project" value="TreeGrafter"/>
</dbReference>
<gene>
    <name evidence="6" type="ORF">PHAECO_LOCUS11779</name>
</gene>
<evidence type="ECO:0000256" key="1">
    <source>
        <dbReference type="ARBA" id="ARBA00022729"/>
    </source>
</evidence>